<evidence type="ECO:0000313" key="2">
    <source>
        <dbReference type="Proteomes" id="UP001057402"/>
    </source>
</evidence>
<dbReference type="Proteomes" id="UP001057402">
    <property type="component" value="Chromosome 11"/>
</dbReference>
<dbReference type="EMBL" id="CM042890">
    <property type="protein sequence ID" value="KAI4311031.1"/>
    <property type="molecule type" value="Genomic_DNA"/>
</dbReference>
<name>A0ACB9LIE6_9MYRT</name>
<reference evidence="2" key="1">
    <citation type="journal article" date="2023" name="Front. Plant Sci.">
        <title>Chromosomal-level genome assembly of Melastoma candidum provides insights into trichome evolution.</title>
        <authorList>
            <person name="Zhong Y."/>
            <person name="Wu W."/>
            <person name="Sun C."/>
            <person name="Zou P."/>
            <person name="Liu Y."/>
            <person name="Dai S."/>
            <person name="Zhou R."/>
        </authorList>
    </citation>
    <scope>NUCLEOTIDE SEQUENCE [LARGE SCALE GENOMIC DNA]</scope>
</reference>
<gene>
    <name evidence="1" type="ORF">MLD38_035968</name>
</gene>
<protein>
    <submittedName>
        <fullName evidence="1">Uncharacterized protein</fullName>
    </submittedName>
</protein>
<sequence length="657" mass="72531">METKGGQIDLDQLFSYCDDLGSVLRDDKDVVGLSDLLRGSDSLRASSLADLDRLSSSIQGASDLTSDKGCLCLALGFVRAVLGDLSPTPSPNAPAGHLECPLNFSAFPYKPTGECIGPRAKATYWGSYRTTDCCQNALVVLSQMLASLAWKTQGNIFIPKQQWKSCSSYLLHQQTERSNLCNFESLASGSSYCSSLTLKSVTGMDSYERARKNCSNFGTSYEETCTACSVAVISLRDDLLREEKENDSEKAICGVAAVIAVAATNIEDASWVDSFYRCLPALDKEDSNYIKVSYSVFKVLLAMFIALIGVILVISLIKYVNKRQKPSPPPPPPTPRPKDLTMGSSLYQFSKAEIEKAIKLCNKKSLGKGSAGEVFKGLLPSGQVVAIKHITESNTSDTFKREIDGLSRVRHPNLVSLLGFCIEEGKQYLVYEYCASGNLASHLLKEDALLTWERRVKILRDCVLALKYLHHFINGCIVHRDIKLTNILLTEKLEPKLSDFGLAKILGMEESKVFTDVRGTIGYMDPEYMSNARLTCASDIYSFGIVALQVLSGQKVIELDVDARDQLTRKAKDVTMGKRPSSDFEDPRLEEKFNREDFDAILQVAVFCVAKLGKERPTINAVFEEIDKVWQNIDPDKVASLTAFFRGCTAQHPICIP</sequence>
<organism evidence="1 2">
    <name type="scientific">Melastoma candidum</name>
    <dbReference type="NCBI Taxonomy" id="119954"/>
    <lineage>
        <taxon>Eukaryota</taxon>
        <taxon>Viridiplantae</taxon>
        <taxon>Streptophyta</taxon>
        <taxon>Embryophyta</taxon>
        <taxon>Tracheophyta</taxon>
        <taxon>Spermatophyta</taxon>
        <taxon>Magnoliopsida</taxon>
        <taxon>eudicotyledons</taxon>
        <taxon>Gunneridae</taxon>
        <taxon>Pentapetalae</taxon>
        <taxon>rosids</taxon>
        <taxon>malvids</taxon>
        <taxon>Myrtales</taxon>
        <taxon>Melastomataceae</taxon>
        <taxon>Melastomatoideae</taxon>
        <taxon>Melastomateae</taxon>
        <taxon>Melastoma</taxon>
    </lineage>
</organism>
<proteinExistence type="predicted"/>
<keyword evidence="2" id="KW-1185">Reference proteome</keyword>
<comment type="caution">
    <text evidence="1">The sequence shown here is derived from an EMBL/GenBank/DDBJ whole genome shotgun (WGS) entry which is preliminary data.</text>
</comment>
<evidence type="ECO:0000313" key="1">
    <source>
        <dbReference type="EMBL" id="KAI4311031.1"/>
    </source>
</evidence>
<accession>A0ACB9LIE6</accession>